<evidence type="ECO:0000313" key="1">
    <source>
        <dbReference type="EnsemblPlants" id="cds.evm.model.02.1"/>
    </source>
</evidence>
<reference evidence="1" key="2">
    <citation type="submission" date="2021-03" db="UniProtKB">
        <authorList>
            <consortium name="EnsemblPlants"/>
        </authorList>
    </citation>
    <scope>IDENTIFICATION</scope>
</reference>
<reference evidence="1" key="1">
    <citation type="submission" date="2018-11" db="EMBL/GenBank/DDBJ databases">
        <authorList>
            <person name="Grassa J C."/>
        </authorList>
    </citation>
    <scope>NUCLEOTIDE SEQUENCE [LARGE SCALE GENOMIC DNA]</scope>
</reference>
<name>A0A803NRT1_CANSA</name>
<proteinExistence type="predicted"/>
<protein>
    <submittedName>
        <fullName evidence="1">Uncharacterized protein</fullName>
    </submittedName>
</protein>
<dbReference type="Proteomes" id="UP000596661">
    <property type="component" value="Chromosome 2"/>
</dbReference>
<sequence>MLDSGGGAFADELDKSDIFIPTSIFEEEVRVDRAMHLGSLSTDEIDRMVQELAEPGTIEIFD</sequence>
<evidence type="ECO:0000313" key="2">
    <source>
        <dbReference type="Proteomes" id="UP000596661"/>
    </source>
</evidence>
<dbReference type="AlphaFoldDB" id="A0A803NRT1"/>
<accession>A0A803NRT1</accession>
<dbReference type="EMBL" id="UZAU01000084">
    <property type="status" value="NOT_ANNOTATED_CDS"/>
    <property type="molecule type" value="Genomic_DNA"/>
</dbReference>
<organism evidence="1 2">
    <name type="scientific">Cannabis sativa</name>
    <name type="common">Hemp</name>
    <name type="synonym">Marijuana</name>
    <dbReference type="NCBI Taxonomy" id="3483"/>
    <lineage>
        <taxon>Eukaryota</taxon>
        <taxon>Viridiplantae</taxon>
        <taxon>Streptophyta</taxon>
        <taxon>Embryophyta</taxon>
        <taxon>Tracheophyta</taxon>
        <taxon>Spermatophyta</taxon>
        <taxon>Magnoliopsida</taxon>
        <taxon>eudicotyledons</taxon>
        <taxon>Gunneridae</taxon>
        <taxon>Pentapetalae</taxon>
        <taxon>rosids</taxon>
        <taxon>fabids</taxon>
        <taxon>Rosales</taxon>
        <taxon>Cannabaceae</taxon>
        <taxon>Cannabis</taxon>
    </lineage>
</organism>
<keyword evidence="2" id="KW-1185">Reference proteome</keyword>
<dbReference type="Gramene" id="evm.model.02.1">
    <property type="protein sequence ID" value="cds.evm.model.02.1"/>
    <property type="gene ID" value="evm.TU.02.1"/>
</dbReference>
<dbReference type="EnsemblPlants" id="evm.model.02.1">
    <property type="protein sequence ID" value="cds.evm.model.02.1"/>
    <property type="gene ID" value="evm.TU.02.1"/>
</dbReference>